<dbReference type="EMBL" id="NPIC01000002">
    <property type="protein sequence ID" value="RDL39717.1"/>
    <property type="molecule type" value="Genomic_DNA"/>
</dbReference>
<dbReference type="RefSeq" id="XP_031872373.1">
    <property type="nucleotide sequence ID" value="XM_032012680.1"/>
</dbReference>
<proteinExistence type="predicted"/>
<dbReference type="AlphaFoldDB" id="A0A370TW11"/>
<feature type="signal peptide" evidence="2">
    <location>
        <begin position="1"/>
        <end position="22"/>
    </location>
</feature>
<comment type="caution">
    <text evidence="3">The sequence shown here is derived from an EMBL/GenBank/DDBJ whole genome shotgun (WGS) entry which is preliminary data.</text>
</comment>
<dbReference type="GeneID" id="43596906"/>
<evidence type="ECO:0000256" key="2">
    <source>
        <dbReference type="SAM" id="SignalP"/>
    </source>
</evidence>
<name>A0A370TW11_9HELO</name>
<keyword evidence="1" id="KW-0812">Transmembrane</keyword>
<feature type="transmembrane region" description="Helical" evidence="1">
    <location>
        <begin position="228"/>
        <end position="247"/>
    </location>
</feature>
<evidence type="ECO:0000256" key="1">
    <source>
        <dbReference type="SAM" id="Phobius"/>
    </source>
</evidence>
<accession>A0A370TW11</accession>
<gene>
    <name evidence="3" type="ORF">BP5553_04057</name>
</gene>
<organism evidence="3 4">
    <name type="scientific">Venustampulla echinocandica</name>
    <dbReference type="NCBI Taxonomy" id="2656787"/>
    <lineage>
        <taxon>Eukaryota</taxon>
        <taxon>Fungi</taxon>
        <taxon>Dikarya</taxon>
        <taxon>Ascomycota</taxon>
        <taxon>Pezizomycotina</taxon>
        <taxon>Leotiomycetes</taxon>
        <taxon>Helotiales</taxon>
        <taxon>Pleuroascaceae</taxon>
        <taxon>Venustampulla</taxon>
    </lineage>
</organism>
<reference evidence="3 4" key="1">
    <citation type="journal article" date="2018" name="IMA Fungus">
        <title>IMA Genome-F 9: Draft genome sequence of Annulohypoxylon stygium, Aspergillus mulundensis, Berkeleyomyces basicola (syn. Thielaviopsis basicola), Ceratocystis smalleyi, two Cercospora beticola strains, Coleophoma cylindrospora, Fusarium fracticaudum, Phialophora cf. hyalina, and Morchella septimelata.</title>
        <authorList>
            <person name="Wingfield B.D."/>
            <person name="Bills G.F."/>
            <person name="Dong Y."/>
            <person name="Huang W."/>
            <person name="Nel W.J."/>
            <person name="Swalarsk-Parry B.S."/>
            <person name="Vaghefi N."/>
            <person name="Wilken P.M."/>
            <person name="An Z."/>
            <person name="de Beer Z.W."/>
            <person name="De Vos L."/>
            <person name="Chen L."/>
            <person name="Duong T.A."/>
            <person name="Gao Y."/>
            <person name="Hammerbacher A."/>
            <person name="Kikkert J.R."/>
            <person name="Li Y."/>
            <person name="Li H."/>
            <person name="Li K."/>
            <person name="Li Q."/>
            <person name="Liu X."/>
            <person name="Ma X."/>
            <person name="Naidoo K."/>
            <person name="Pethybridge S.J."/>
            <person name="Sun J."/>
            <person name="Steenkamp E.T."/>
            <person name="van der Nest M.A."/>
            <person name="van Wyk S."/>
            <person name="Wingfield M.J."/>
            <person name="Xiong C."/>
            <person name="Yue Q."/>
            <person name="Zhang X."/>
        </authorList>
    </citation>
    <scope>NUCLEOTIDE SEQUENCE [LARGE SCALE GENOMIC DNA]</scope>
    <source>
        <strain evidence="3 4">BP 5553</strain>
    </source>
</reference>
<keyword evidence="2" id="KW-0732">Signal</keyword>
<keyword evidence="4" id="KW-1185">Reference proteome</keyword>
<keyword evidence="1" id="KW-1133">Transmembrane helix</keyword>
<feature type="chain" id="PRO_5016778965" evidence="2">
    <location>
        <begin position="23"/>
        <end position="280"/>
    </location>
</feature>
<evidence type="ECO:0000313" key="4">
    <source>
        <dbReference type="Proteomes" id="UP000254866"/>
    </source>
</evidence>
<evidence type="ECO:0000313" key="3">
    <source>
        <dbReference type="EMBL" id="RDL39717.1"/>
    </source>
</evidence>
<sequence>MASHGKLLLLVVMTVVFKQVASLACGSKELLSDLDITSGIFNGNAVAKLDIVLGHDSNVSATLKTGCGNQPFLIITNTVTAIPTLPQFTVTETAPTKVTTVTVSAYPHGPQITSVGACCFGDRVFGVFGFDMLTFCLSDHPADTKLNVLTPCTTIFEPTSTPLTSDATSGKKPPFKPIHDLIKRIIMGSGETLPPLNSVLKTDRRSHITHMKATDIVMCDVFPEGLDIRISFVHVITCLILFGVVLMEKRITMVVYFRMQLPLAIKDIVSASRENVVCER</sequence>
<dbReference type="Proteomes" id="UP000254866">
    <property type="component" value="Unassembled WGS sequence"/>
</dbReference>
<protein>
    <submittedName>
        <fullName evidence="3">Uncharacterized protein</fullName>
    </submittedName>
</protein>
<keyword evidence="1" id="KW-0472">Membrane</keyword>